<feature type="domain" description="RING-type" evidence="9">
    <location>
        <begin position="766"/>
        <end position="809"/>
    </location>
</feature>
<evidence type="ECO:0000259" key="10">
    <source>
        <dbReference type="PROSITE" id="PS51384"/>
    </source>
</evidence>
<feature type="transmembrane region" description="Helical" evidence="8">
    <location>
        <begin position="530"/>
        <end position="549"/>
    </location>
</feature>
<dbReference type="PROSITE" id="PS51384">
    <property type="entry name" value="FAD_FR"/>
    <property type="match status" value="1"/>
</dbReference>
<dbReference type="Proteomes" id="UP000572268">
    <property type="component" value="Unassembled WGS sequence"/>
</dbReference>
<gene>
    <name evidence="11" type="primary">CYB5R3</name>
    <name evidence="11" type="ORF">FOL46_009849</name>
</gene>
<feature type="binding site" evidence="5">
    <location>
        <position position="193"/>
    </location>
    <ligand>
        <name>FAD</name>
        <dbReference type="ChEBI" id="CHEBI:57692"/>
    </ligand>
</feature>
<keyword evidence="6" id="KW-0479">Metal-binding</keyword>
<feature type="binding site" evidence="5">
    <location>
        <position position="192"/>
    </location>
    <ligand>
        <name>FAD</name>
        <dbReference type="ChEBI" id="CHEBI:57692"/>
    </ligand>
</feature>
<dbReference type="SMART" id="SM00184">
    <property type="entry name" value="RING"/>
    <property type="match status" value="1"/>
</dbReference>
<feature type="binding site" evidence="5">
    <location>
        <position position="210"/>
    </location>
    <ligand>
        <name>FAD</name>
        <dbReference type="ChEBI" id="CHEBI:57692"/>
    </ligand>
</feature>
<reference evidence="11 12" key="1">
    <citation type="submission" date="2020-04" db="EMBL/GenBank/DDBJ databases">
        <title>Perkinsus olseni comparative genomics.</title>
        <authorList>
            <person name="Bogema D.R."/>
        </authorList>
    </citation>
    <scope>NUCLEOTIDE SEQUENCE [LARGE SCALE GENOMIC DNA]</scope>
    <source>
        <strain evidence="11">ATCC PRA-31</strain>
    </source>
</reference>
<sequence length="821" mass="91737">MSFDFSFPVVSGGMSSTVMGASSRSSSSSGHGMIAGGAGMSGLGEESFLREQMPFHDFPGRRVRMVYDSNMPREQLVALKRARKRQLNRESAHRVREKRKLESTAYETQLRATRTALEVARKQLADILMERRPSKALSSYGNAYKLIHKHPLSRNTSVYRFALPTEAHVLGLPVGQHLMLGLVGGGKDTPSRPYTPITIDRTTKGTFDLLIKTYPTGRLTPWIDQLKLGDEAFMSGPFGGFTYEGRGAVRINDEITGEKRRSSCQSFTMFAGGTGITPMYQLLQAIAVDDEDTTTVDLHFCNRSVGDVLLFEKLKAMEQASKGKFKITFYVDEGPAPEGIEEGILTSAAVEEIIAGSDSTGMVLGCGPPGMIDEALLPAMNATGPPPPFLAYLSVNGSSRSALTAVWLMASLWSILLLLAFPSVLVTPSLAFAGPGGVDFYGYQDHRNSAVYQVISDALQSHGIELWYINGTSGWLTGPGRRKILRLIYLLPCLRSHFIYLFLFEYEDTILPLIEVSPHWTIPEISFHPAWYWPGVLLAPHFQLLPYVFPLFITNALLAVVLLYSLATVAVHDFIWVISLLRIRSMGELMQELDWTARECAVRCAIFTFLPDPLQDLLFYPSLAWDGLLLMAQALMPIVVILGYFFWWKSAPSEVQERYADWGYRVARRWAGMRPGHLPEIECDITEMNRRLRPPKWEAKSRMVIYNLIRRPLAHVHGGRFITSVLDVEGWNDAAQPAGDQEKWEKQLASSEDESSSETKKKHGRCVICLHRRAEVVLVPCGHMILCRECYGQIRLEAPEVLSTCLVCKSLVRTACRVYTT</sequence>
<feature type="domain" description="FAD-binding FR-type" evidence="10">
    <location>
        <begin position="139"/>
        <end position="244"/>
    </location>
</feature>
<evidence type="ECO:0000256" key="7">
    <source>
        <dbReference type="SAM" id="MobiDB-lite"/>
    </source>
</evidence>
<organism evidence="11 12">
    <name type="scientific">Perkinsus olseni</name>
    <name type="common">Perkinsus atlanticus</name>
    <dbReference type="NCBI Taxonomy" id="32597"/>
    <lineage>
        <taxon>Eukaryota</taxon>
        <taxon>Sar</taxon>
        <taxon>Alveolata</taxon>
        <taxon>Perkinsozoa</taxon>
        <taxon>Perkinsea</taxon>
        <taxon>Perkinsida</taxon>
        <taxon>Perkinsidae</taxon>
        <taxon>Perkinsus</taxon>
    </lineage>
</organism>
<name>A0A7J6MK29_PEROL</name>
<feature type="region of interest" description="Disordered" evidence="7">
    <location>
        <begin position="737"/>
        <end position="756"/>
    </location>
</feature>
<feature type="binding site" evidence="5">
    <location>
        <position position="277"/>
    </location>
    <ligand>
        <name>FAD</name>
        <dbReference type="ChEBI" id="CHEBI:57692"/>
    </ligand>
</feature>
<keyword evidence="4" id="KW-0560">Oxidoreductase</keyword>
<dbReference type="PANTHER" id="PTHR19370:SF185">
    <property type="entry name" value="NADH-CYTOCHROME B5 REDUCTASE"/>
    <property type="match status" value="1"/>
</dbReference>
<dbReference type="InterPro" id="IPR001433">
    <property type="entry name" value="OxRdtase_FAD/NAD-bd"/>
</dbReference>
<keyword evidence="8" id="KW-0812">Transmembrane</keyword>
<dbReference type="Pfam" id="PF13920">
    <property type="entry name" value="zf-C3HC4_3"/>
    <property type="match status" value="1"/>
</dbReference>
<dbReference type="InterPro" id="IPR001834">
    <property type="entry name" value="CBR-like"/>
</dbReference>
<keyword evidence="3 5" id="KW-0274">FAD</keyword>
<protein>
    <submittedName>
        <fullName evidence="11">NADH-cytochrome b5 reductase 3</fullName>
    </submittedName>
</protein>
<evidence type="ECO:0000256" key="5">
    <source>
        <dbReference type="PIRSR" id="PIRSR601834-1"/>
    </source>
</evidence>
<evidence type="ECO:0000256" key="3">
    <source>
        <dbReference type="ARBA" id="ARBA00022827"/>
    </source>
</evidence>
<dbReference type="SUPFAM" id="SSF63380">
    <property type="entry name" value="Riboflavin synthase domain-like"/>
    <property type="match status" value="1"/>
</dbReference>
<dbReference type="PROSITE" id="PS50089">
    <property type="entry name" value="ZF_RING_2"/>
    <property type="match status" value="1"/>
</dbReference>
<proteinExistence type="predicted"/>
<comment type="caution">
    <text evidence="11">The sequence shown here is derived from an EMBL/GenBank/DDBJ whole genome shotgun (WGS) entry which is preliminary data.</text>
</comment>
<dbReference type="PRINTS" id="PR00406">
    <property type="entry name" value="CYTB5RDTASE"/>
</dbReference>
<evidence type="ECO:0000313" key="11">
    <source>
        <dbReference type="EMBL" id="KAF4671844.1"/>
    </source>
</evidence>
<evidence type="ECO:0000256" key="1">
    <source>
        <dbReference type="ARBA" id="ARBA00001974"/>
    </source>
</evidence>
<keyword evidence="6" id="KW-0863">Zinc-finger</keyword>
<feature type="transmembrane region" description="Helical" evidence="8">
    <location>
        <begin position="556"/>
        <end position="581"/>
    </location>
</feature>
<dbReference type="SUPFAM" id="SSF57850">
    <property type="entry name" value="RING/U-box"/>
    <property type="match status" value="1"/>
</dbReference>
<dbReference type="Pfam" id="PF00175">
    <property type="entry name" value="NAD_binding_1"/>
    <property type="match status" value="1"/>
</dbReference>
<dbReference type="CDD" id="cd14686">
    <property type="entry name" value="bZIP"/>
    <property type="match status" value="1"/>
</dbReference>
<evidence type="ECO:0000259" key="9">
    <source>
        <dbReference type="PROSITE" id="PS50089"/>
    </source>
</evidence>
<dbReference type="InterPro" id="IPR008333">
    <property type="entry name" value="Cbr1-like_FAD-bd_dom"/>
</dbReference>
<dbReference type="InterPro" id="IPR001841">
    <property type="entry name" value="Znf_RING"/>
</dbReference>
<dbReference type="GO" id="GO:0071949">
    <property type="term" value="F:FAD binding"/>
    <property type="evidence" value="ECO:0007669"/>
    <property type="project" value="TreeGrafter"/>
</dbReference>
<keyword evidence="8" id="KW-1133">Transmembrane helix</keyword>
<dbReference type="GO" id="GO:0008270">
    <property type="term" value="F:zinc ion binding"/>
    <property type="evidence" value="ECO:0007669"/>
    <property type="project" value="UniProtKB-KW"/>
</dbReference>
<feature type="transmembrane region" description="Helical" evidence="8">
    <location>
        <begin position="628"/>
        <end position="648"/>
    </location>
</feature>
<evidence type="ECO:0000256" key="6">
    <source>
        <dbReference type="PROSITE-ProRule" id="PRU00175"/>
    </source>
</evidence>
<feature type="binding site" evidence="5">
    <location>
        <position position="194"/>
    </location>
    <ligand>
        <name>FAD</name>
        <dbReference type="ChEBI" id="CHEBI:57692"/>
    </ligand>
</feature>
<dbReference type="GO" id="GO:0016491">
    <property type="term" value="F:oxidoreductase activity"/>
    <property type="evidence" value="ECO:0007669"/>
    <property type="project" value="UniProtKB-KW"/>
</dbReference>
<dbReference type="AlphaFoldDB" id="A0A7J6MK29"/>
<feature type="transmembrane region" description="Helical" evidence="8">
    <location>
        <begin position="484"/>
        <end position="503"/>
    </location>
</feature>
<dbReference type="CDD" id="cd06183">
    <property type="entry name" value="cyt_b5_reduct_like"/>
    <property type="match status" value="1"/>
</dbReference>
<accession>A0A7J6MK29</accession>
<feature type="binding site" evidence="5">
    <location>
        <position position="212"/>
    </location>
    <ligand>
        <name>FAD</name>
        <dbReference type="ChEBI" id="CHEBI:57692"/>
    </ligand>
</feature>
<keyword evidence="8" id="KW-0472">Membrane</keyword>
<feature type="transmembrane region" description="Helical" evidence="8">
    <location>
        <begin position="405"/>
        <end position="426"/>
    </location>
</feature>
<comment type="cofactor">
    <cofactor evidence="1 5">
        <name>FAD</name>
        <dbReference type="ChEBI" id="CHEBI:57692"/>
    </cofactor>
</comment>
<keyword evidence="2 5" id="KW-0285">Flavoprotein</keyword>
<dbReference type="Pfam" id="PF00970">
    <property type="entry name" value="FAD_binding_6"/>
    <property type="match status" value="1"/>
</dbReference>
<evidence type="ECO:0000256" key="8">
    <source>
        <dbReference type="SAM" id="Phobius"/>
    </source>
</evidence>
<evidence type="ECO:0000313" key="12">
    <source>
        <dbReference type="Proteomes" id="UP000572268"/>
    </source>
</evidence>
<dbReference type="SUPFAM" id="SSF52343">
    <property type="entry name" value="Ferredoxin reductase-like, C-terminal NADP-linked domain"/>
    <property type="match status" value="1"/>
</dbReference>
<evidence type="ECO:0000256" key="4">
    <source>
        <dbReference type="ARBA" id="ARBA00023002"/>
    </source>
</evidence>
<dbReference type="PANTHER" id="PTHR19370">
    <property type="entry name" value="NADH-CYTOCHROME B5 REDUCTASE"/>
    <property type="match status" value="1"/>
</dbReference>
<dbReference type="InterPro" id="IPR017938">
    <property type="entry name" value="Riboflavin_synthase-like_b-brl"/>
</dbReference>
<dbReference type="InterPro" id="IPR017927">
    <property type="entry name" value="FAD-bd_FR_type"/>
</dbReference>
<dbReference type="InterPro" id="IPR039261">
    <property type="entry name" value="FNR_nucleotide-bd"/>
</dbReference>
<dbReference type="EMBL" id="JABANN010000094">
    <property type="protein sequence ID" value="KAF4671844.1"/>
    <property type="molecule type" value="Genomic_DNA"/>
</dbReference>
<dbReference type="Gene3D" id="2.40.30.10">
    <property type="entry name" value="Translation factors"/>
    <property type="match status" value="1"/>
</dbReference>
<dbReference type="InterPro" id="IPR013083">
    <property type="entry name" value="Znf_RING/FYVE/PHD"/>
</dbReference>
<dbReference type="Gene3D" id="3.40.50.80">
    <property type="entry name" value="Nucleotide-binding domain of ferredoxin-NADP reductase (FNR) module"/>
    <property type="match status" value="1"/>
</dbReference>
<evidence type="ECO:0000256" key="2">
    <source>
        <dbReference type="ARBA" id="ARBA00022630"/>
    </source>
</evidence>
<keyword evidence="6" id="KW-0862">Zinc</keyword>
<dbReference type="Gene3D" id="3.30.40.10">
    <property type="entry name" value="Zinc/RING finger domain, C3HC4 (zinc finger)"/>
    <property type="match status" value="1"/>
</dbReference>